<proteinExistence type="predicted"/>
<accession>A0A0B7KDY7</accession>
<dbReference type="GO" id="GO:0005886">
    <property type="term" value="C:plasma membrane"/>
    <property type="evidence" value="ECO:0007669"/>
    <property type="project" value="TreeGrafter"/>
</dbReference>
<evidence type="ECO:0000256" key="5">
    <source>
        <dbReference type="ARBA" id="ARBA00022989"/>
    </source>
</evidence>
<feature type="transmembrane region" description="Helical" evidence="8">
    <location>
        <begin position="239"/>
        <end position="256"/>
    </location>
</feature>
<feature type="transmembrane region" description="Helical" evidence="8">
    <location>
        <begin position="148"/>
        <end position="175"/>
    </location>
</feature>
<dbReference type="GO" id="GO:0015203">
    <property type="term" value="F:polyamine transmembrane transporter activity"/>
    <property type="evidence" value="ECO:0007669"/>
    <property type="project" value="TreeGrafter"/>
</dbReference>
<evidence type="ECO:0000256" key="3">
    <source>
        <dbReference type="ARBA" id="ARBA00022737"/>
    </source>
</evidence>
<organism evidence="11">
    <name type="scientific">Bionectria ochroleuca</name>
    <name type="common">Gliocladium roseum</name>
    <dbReference type="NCBI Taxonomy" id="29856"/>
    <lineage>
        <taxon>Eukaryota</taxon>
        <taxon>Fungi</taxon>
        <taxon>Dikarya</taxon>
        <taxon>Ascomycota</taxon>
        <taxon>Pezizomycotina</taxon>
        <taxon>Sordariomycetes</taxon>
        <taxon>Hypocreomycetidae</taxon>
        <taxon>Hypocreales</taxon>
        <taxon>Bionectriaceae</taxon>
        <taxon>Clonostachys</taxon>
    </lineage>
</organism>
<dbReference type="InterPro" id="IPR011701">
    <property type="entry name" value="MFS"/>
</dbReference>
<sequence length="604" mass="67063">MQDREPNMILRMADEIPQTRELTTANNAEEKSTDNIPPATHLEDLSPTVVPKNERRGILAWLALLEEVDIPTKMPRKRKWTITVIISLIGAVSPFGSAITLPALTLIAEAYETTAFMSSMSVGIYMLAMALFPLWWSSASELVGRRTVYIISNIGMAFFSAMSAISPSIGIFLAMRFFTGGASSAAMSVGAGTIADIWVPEERGTAMGYFFLGPLCGPLLAPILGGALSDKFGWASTQWLLTIYGVVMTLLVLLGLPETSPKRTVVDVSESQMEGIDNQPHRGLLQLVVSGAIYSGHKFKELFIDPFKLLAYLQFPAIALSVLINSVTFGALYVVNISLEHIFSNTPYSFPSWMVGFVYTPASIGYIVASLFGGRWMDKIMRKRAEKNDRYDGNGKLIYLPEDRMRENAWCGVLGYPAAAIWYGWAAHYRLFWPAVQDHQAYKFEERTLVPILIMALDGIDEKLVTDLKEIFDLFDQDKDGQITAAELSEVMRALGQNPTESELQAIIDEADLDNNGALEFSDFVRLMSDKVKPISLDEELWQVFVMLDRNGDGRVSKEELREAMAVLANGVSEADLNEMLQAADEDDDGHISYEEFVKVMKTN</sequence>
<keyword evidence="5 8" id="KW-1133">Transmembrane helix</keyword>
<dbReference type="SUPFAM" id="SSF47473">
    <property type="entry name" value="EF-hand"/>
    <property type="match status" value="1"/>
</dbReference>
<dbReference type="AlphaFoldDB" id="A0A0B7KDY7"/>
<dbReference type="PROSITE" id="PS50850">
    <property type="entry name" value="MFS"/>
    <property type="match status" value="1"/>
</dbReference>
<feature type="transmembrane region" description="Helical" evidence="8">
    <location>
        <begin position="309"/>
        <end position="333"/>
    </location>
</feature>
<dbReference type="InterPro" id="IPR018247">
    <property type="entry name" value="EF_Hand_1_Ca_BS"/>
</dbReference>
<dbReference type="Gene3D" id="1.10.238.10">
    <property type="entry name" value="EF-hand"/>
    <property type="match status" value="2"/>
</dbReference>
<keyword evidence="6 8" id="KW-0472">Membrane</keyword>
<keyword evidence="2 8" id="KW-0812">Transmembrane</keyword>
<feature type="domain" description="EF-hand" evidence="9">
    <location>
        <begin position="499"/>
        <end position="534"/>
    </location>
</feature>
<reference evidence="11" key="1">
    <citation type="submission" date="2015-01" db="EMBL/GenBank/DDBJ databases">
        <authorList>
            <person name="Durling Mikael"/>
        </authorList>
    </citation>
    <scope>NUCLEOTIDE SEQUENCE</scope>
</reference>
<feature type="transmembrane region" description="Helical" evidence="8">
    <location>
        <begin position="116"/>
        <end position="136"/>
    </location>
</feature>
<dbReference type="InterPro" id="IPR020846">
    <property type="entry name" value="MFS_dom"/>
</dbReference>
<evidence type="ECO:0000256" key="8">
    <source>
        <dbReference type="SAM" id="Phobius"/>
    </source>
</evidence>
<dbReference type="InterPro" id="IPR011992">
    <property type="entry name" value="EF-hand-dom_pair"/>
</dbReference>
<evidence type="ECO:0000256" key="1">
    <source>
        <dbReference type="ARBA" id="ARBA00004141"/>
    </source>
</evidence>
<feature type="domain" description="EF-hand" evidence="9">
    <location>
        <begin position="463"/>
        <end position="498"/>
    </location>
</feature>
<feature type="domain" description="Major facilitator superfamily (MFS) profile" evidence="10">
    <location>
        <begin position="82"/>
        <end position="604"/>
    </location>
</feature>
<dbReference type="GO" id="GO:0010509">
    <property type="term" value="P:intracellular polyamine homeostasis"/>
    <property type="evidence" value="ECO:0007669"/>
    <property type="project" value="TreeGrafter"/>
</dbReference>
<dbReference type="InterPro" id="IPR036259">
    <property type="entry name" value="MFS_trans_sf"/>
</dbReference>
<feature type="region of interest" description="Disordered" evidence="7">
    <location>
        <begin position="22"/>
        <end position="45"/>
    </location>
</feature>
<dbReference type="PANTHER" id="PTHR23502">
    <property type="entry name" value="MAJOR FACILITATOR SUPERFAMILY"/>
    <property type="match status" value="1"/>
</dbReference>
<dbReference type="InterPro" id="IPR002048">
    <property type="entry name" value="EF_hand_dom"/>
</dbReference>
<dbReference type="GO" id="GO:0005509">
    <property type="term" value="F:calcium ion binding"/>
    <property type="evidence" value="ECO:0007669"/>
    <property type="project" value="InterPro"/>
</dbReference>
<dbReference type="CDD" id="cd00051">
    <property type="entry name" value="EFh"/>
    <property type="match status" value="2"/>
</dbReference>
<feature type="transmembrane region" description="Helical" evidence="8">
    <location>
        <begin position="181"/>
        <end position="199"/>
    </location>
</feature>
<dbReference type="Pfam" id="PF13499">
    <property type="entry name" value="EF-hand_7"/>
    <property type="match status" value="2"/>
</dbReference>
<comment type="subcellular location">
    <subcellularLocation>
        <location evidence="1">Membrane</location>
        <topology evidence="1">Multi-pass membrane protein</topology>
    </subcellularLocation>
</comment>
<dbReference type="PANTHER" id="PTHR23502:SF5">
    <property type="entry name" value="QUINIDINE RESISTANCE PROTEIN 3"/>
    <property type="match status" value="1"/>
</dbReference>
<dbReference type="FunFam" id="1.10.238.10:FF:000527">
    <property type="entry name" value="Calmodulin-3"/>
    <property type="match status" value="1"/>
</dbReference>
<keyword evidence="3" id="KW-0677">Repeat</keyword>
<gene>
    <name evidence="11" type="ORF">BN869_000011332_1</name>
</gene>
<evidence type="ECO:0000256" key="6">
    <source>
        <dbReference type="ARBA" id="ARBA00023136"/>
    </source>
</evidence>
<evidence type="ECO:0000256" key="7">
    <source>
        <dbReference type="SAM" id="MobiDB-lite"/>
    </source>
</evidence>
<feature type="domain" description="EF-hand" evidence="9">
    <location>
        <begin position="536"/>
        <end position="571"/>
    </location>
</feature>
<dbReference type="SMART" id="SM00054">
    <property type="entry name" value="EFh"/>
    <property type="match status" value="4"/>
</dbReference>
<dbReference type="PROSITE" id="PS00018">
    <property type="entry name" value="EF_HAND_1"/>
    <property type="match status" value="4"/>
</dbReference>
<keyword evidence="4" id="KW-0106">Calcium</keyword>
<dbReference type="Pfam" id="PF07690">
    <property type="entry name" value="MFS_1"/>
    <property type="match status" value="1"/>
</dbReference>
<evidence type="ECO:0000256" key="4">
    <source>
        <dbReference type="ARBA" id="ARBA00022837"/>
    </source>
</evidence>
<dbReference type="SUPFAM" id="SSF103473">
    <property type="entry name" value="MFS general substrate transporter"/>
    <property type="match status" value="1"/>
</dbReference>
<dbReference type="Gene3D" id="1.20.1250.20">
    <property type="entry name" value="MFS general substrate transporter like domains"/>
    <property type="match status" value="1"/>
</dbReference>
<feature type="transmembrane region" description="Helical" evidence="8">
    <location>
        <begin position="80"/>
        <end position="104"/>
    </location>
</feature>
<evidence type="ECO:0000256" key="2">
    <source>
        <dbReference type="ARBA" id="ARBA00022692"/>
    </source>
</evidence>
<dbReference type="PROSITE" id="PS50222">
    <property type="entry name" value="EF_HAND_2"/>
    <property type="match status" value="4"/>
</dbReference>
<evidence type="ECO:0000259" key="10">
    <source>
        <dbReference type="PROSITE" id="PS50850"/>
    </source>
</evidence>
<protein>
    <recommendedName>
        <fullName evidence="12">Major facilitator superfamily (MFS) profile domain-containing protein</fullName>
    </recommendedName>
</protein>
<dbReference type="EMBL" id="CDPU01000050">
    <property type="protein sequence ID" value="CEO55274.1"/>
    <property type="molecule type" value="Genomic_DNA"/>
</dbReference>
<feature type="transmembrane region" description="Helical" evidence="8">
    <location>
        <begin position="206"/>
        <end position="227"/>
    </location>
</feature>
<feature type="domain" description="EF-hand" evidence="9">
    <location>
        <begin position="572"/>
        <end position="604"/>
    </location>
</feature>
<evidence type="ECO:0008006" key="12">
    <source>
        <dbReference type="Google" id="ProtNLM"/>
    </source>
</evidence>
<feature type="transmembrane region" description="Helical" evidence="8">
    <location>
        <begin position="353"/>
        <end position="374"/>
    </location>
</feature>
<name>A0A0B7KDY7_BIOOC</name>
<evidence type="ECO:0000313" key="11">
    <source>
        <dbReference type="EMBL" id="CEO55274.1"/>
    </source>
</evidence>
<evidence type="ECO:0000259" key="9">
    <source>
        <dbReference type="PROSITE" id="PS50222"/>
    </source>
</evidence>